<accession>A0A072N1X0</accession>
<organism evidence="1 2">
    <name type="scientific">Marinobacter nitratireducens</name>
    <dbReference type="NCBI Taxonomy" id="1137280"/>
    <lineage>
        <taxon>Bacteria</taxon>
        <taxon>Pseudomonadati</taxon>
        <taxon>Pseudomonadota</taxon>
        <taxon>Gammaproteobacteria</taxon>
        <taxon>Pseudomonadales</taxon>
        <taxon>Marinobacteraceae</taxon>
        <taxon>Marinobacter</taxon>
    </lineage>
</organism>
<proteinExistence type="predicted"/>
<name>A0A072N1X0_9GAMM</name>
<comment type="caution">
    <text evidence="1">The sequence shown here is derived from an EMBL/GenBank/DDBJ whole genome shotgun (WGS) entry which is preliminary data.</text>
</comment>
<evidence type="ECO:0000313" key="2">
    <source>
        <dbReference type="Proteomes" id="UP000035057"/>
    </source>
</evidence>
<reference evidence="1 2" key="1">
    <citation type="submission" date="2012-12" db="EMBL/GenBank/DDBJ databases">
        <title>Genome assembly of Marinobacter sp. AK21.</title>
        <authorList>
            <person name="Khatri I."/>
            <person name="Kumar R."/>
            <person name="Vaidya B."/>
            <person name="Subramanian S."/>
            <person name="Pinnaka A."/>
        </authorList>
    </citation>
    <scope>NUCLEOTIDE SEQUENCE [LARGE SCALE GENOMIC DNA]</scope>
    <source>
        <strain evidence="1 2">AK21</strain>
    </source>
</reference>
<evidence type="ECO:0000313" key="1">
    <source>
        <dbReference type="EMBL" id="KEF31664.1"/>
    </source>
</evidence>
<dbReference type="AlphaFoldDB" id="A0A072N1X0"/>
<sequence>MVSQYLPIFAIIHQGNNHMLSPCASEHQPRQNTLRTAIAQSGDDM</sequence>
<gene>
    <name evidence="1" type="ORF">D777_02013</name>
</gene>
<protein>
    <submittedName>
        <fullName evidence="1">Uncharacterized protein</fullName>
    </submittedName>
</protein>
<dbReference type="EMBL" id="ANIE01000005">
    <property type="protein sequence ID" value="KEF31664.1"/>
    <property type="molecule type" value="Genomic_DNA"/>
</dbReference>
<dbReference type="Proteomes" id="UP000035057">
    <property type="component" value="Unassembled WGS sequence"/>
</dbReference>
<keyword evidence="2" id="KW-1185">Reference proteome</keyword>